<feature type="domain" description="EF-hand" evidence="3">
    <location>
        <begin position="501"/>
        <end position="536"/>
    </location>
</feature>
<evidence type="ECO:0000313" key="4">
    <source>
        <dbReference type="EMBL" id="KAJ8046028.1"/>
    </source>
</evidence>
<organism evidence="4 5">
    <name type="scientific">Holothuria leucospilota</name>
    <name type="common">Black long sea cucumber</name>
    <name type="synonym">Mertensiothuria leucospilota</name>
    <dbReference type="NCBI Taxonomy" id="206669"/>
    <lineage>
        <taxon>Eukaryota</taxon>
        <taxon>Metazoa</taxon>
        <taxon>Echinodermata</taxon>
        <taxon>Eleutherozoa</taxon>
        <taxon>Echinozoa</taxon>
        <taxon>Holothuroidea</taxon>
        <taxon>Aspidochirotacea</taxon>
        <taxon>Aspidochirotida</taxon>
        <taxon>Holothuriidae</taxon>
        <taxon>Holothuria</taxon>
    </lineage>
</organism>
<dbReference type="InterPro" id="IPR032675">
    <property type="entry name" value="LRR_dom_sf"/>
</dbReference>
<dbReference type="SMART" id="SM00368">
    <property type="entry name" value="LRR_RI"/>
    <property type="match status" value="8"/>
</dbReference>
<dbReference type="InterPro" id="IPR018247">
    <property type="entry name" value="EF_Hand_1_Ca_BS"/>
</dbReference>
<sequence length="694" mass="77092">MSAIGKENQMDRDQESPGVPTIALSEFSEESGTLPPDDTSGMLGPQGDSGNLASHLGTKKTLRPIISDDNTESGHGSSESIRSSADHTLHSAVSYEDDEDADSSDSGWDTDLEIEDEIKPNIYDATGKNMYLKACKDIGVVPASTFLRHISSSSINMKHHGLGPQGAKAIAMALVTNTSVLSLDLEDNWIEGDGGAYVAEMLKENCYIAELDISENKLRSKGAKAIGEMLQQNTCLKKIQLRGNQFKDRDAQYLANALKSNYIMKEIILSHNEFGEIGGEILGEGIAANESLEFLDLSWNHLRRKGAIAVCRGLVENISLKKLDLSWNGFGDEGALAMAEALKFNSSVEWIDLSNNRITDEGALVLSKGLEVNDVLKTLMLTMNPLTAAGAMALLLAIEKNTNSGIEELDLTGIVLNKNVLEVVENIQRTRPNFQITYQGAIGQFDIIPDEDPAPVTVVKDYLRKNNLRVWDLFRAYDKDKDKSVSIEEFQKGIQASGIKLKPRQFKELVAVLDKDNSGEIDFSELLEGHNEEVLKQRTERKQKMIIAQDNRRNRLYAPVAEQFSNLNVKELKRPISPDRRSILKTLIKKDVSQWDQDGHKSEKLNLAMRSLDQTLDFTNQGNTMTKEELMLSKSMGQPRSRSPSPSPHRDESESKSKSSNKTKGTKKTTKKKKSSKKKLYKPKTTNHLYDMEL</sequence>
<feature type="region of interest" description="Disordered" evidence="2">
    <location>
        <begin position="1"/>
        <end position="87"/>
    </location>
</feature>
<dbReference type="PANTHER" id="PTHR24114">
    <property type="entry name" value="LEUCINE RICH REPEAT FAMILY PROTEIN"/>
    <property type="match status" value="1"/>
</dbReference>
<dbReference type="PANTHER" id="PTHR24114:SF50">
    <property type="entry name" value="RNI-LIKE PROTEIN"/>
    <property type="match status" value="1"/>
</dbReference>
<keyword evidence="1" id="KW-0106">Calcium</keyword>
<feature type="compositionally biased region" description="Basic and acidic residues" evidence="2">
    <location>
        <begin position="648"/>
        <end position="657"/>
    </location>
</feature>
<dbReference type="AlphaFoldDB" id="A0A9Q1CJS0"/>
<dbReference type="GO" id="GO:0005509">
    <property type="term" value="F:calcium ion binding"/>
    <property type="evidence" value="ECO:0007669"/>
    <property type="project" value="InterPro"/>
</dbReference>
<dbReference type="PROSITE" id="PS00018">
    <property type="entry name" value="EF_HAND_1"/>
    <property type="match status" value="2"/>
</dbReference>
<dbReference type="Pfam" id="PF13499">
    <property type="entry name" value="EF-hand_7"/>
    <property type="match status" value="1"/>
</dbReference>
<protein>
    <submittedName>
        <fullName evidence="4">Leucine-rich repeat-containing protein 74A</fullName>
    </submittedName>
</protein>
<dbReference type="InterPro" id="IPR002048">
    <property type="entry name" value="EF_hand_dom"/>
</dbReference>
<accession>A0A9Q1CJS0</accession>
<feature type="domain" description="EF-hand" evidence="3">
    <location>
        <begin position="465"/>
        <end position="500"/>
    </location>
</feature>
<gene>
    <name evidence="4" type="ORF">HOLleu_09180</name>
</gene>
<dbReference type="InterPro" id="IPR011992">
    <property type="entry name" value="EF-hand-dom_pair"/>
</dbReference>
<dbReference type="EMBL" id="JAIZAY010000003">
    <property type="protein sequence ID" value="KAJ8046028.1"/>
    <property type="molecule type" value="Genomic_DNA"/>
</dbReference>
<dbReference type="SUPFAM" id="SSF47473">
    <property type="entry name" value="EF-hand"/>
    <property type="match status" value="1"/>
</dbReference>
<dbReference type="PROSITE" id="PS50222">
    <property type="entry name" value="EF_HAND_2"/>
    <property type="match status" value="2"/>
</dbReference>
<dbReference type="InterPro" id="IPR052394">
    <property type="entry name" value="LRR-containing"/>
</dbReference>
<evidence type="ECO:0000256" key="1">
    <source>
        <dbReference type="ARBA" id="ARBA00022837"/>
    </source>
</evidence>
<evidence type="ECO:0000259" key="3">
    <source>
        <dbReference type="PROSITE" id="PS50222"/>
    </source>
</evidence>
<keyword evidence="5" id="KW-1185">Reference proteome</keyword>
<reference evidence="4" key="1">
    <citation type="submission" date="2021-10" db="EMBL/GenBank/DDBJ databases">
        <title>Tropical sea cucumber genome reveals ecological adaptation and Cuvierian tubules defense mechanism.</title>
        <authorList>
            <person name="Chen T."/>
        </authorList>
    </citation>
    <scope>NUCLEOTIDE SEQUENCE</scope>
    <source>
        <strain evidence="4">Nanhai2018</strain>
        <tissue evidence="4">Muscle</tissue>
    </source>
</reference>
<dbReference type="Gene3D" id="1.10.238.10">
    <property type="entry name" value="EF-hand"/>
    <property type="match status" value="1"/>
</dbReference>
<feature type="compositionally biased region" description="Low complexity" evidence="2">
    <location>
        <begin position="73"/>
        <end position="83"/>
    </location>
</feature>
<dbReference type="SMART" id="SM00054">
    <property type="entry name" value="EFh"/>
    <property type="match status" value="2"/>
</dbReference>
<dbReference type="Gene3D" id="3.80.10.10">
    <property type="entry name" value="Ribonuclease Inhibitor"/>
    <property type="match status" value="3"/>
</dbReference>
<dbReference type="Proteomes" id="UP001152320">
    <property type="component" value="Chromosome 3"/>
</dbReference>
<feature type="region of interest" description="Disordered" evidence="2">
    <location>
        <begin position="633"/>
        <end position="694"/>
    </location>
</feature>
<dbReference type="CDD" id="cd00051">
    <property type="entry name" value="EFh"/>
    <property type="match status" value="1"/>
</dbReference>
<dbReference type="SUPFAM" id="SSF52047">
    <property type="entry name" value="RNI-like"/>
    <property type="match status" value="1"/>
</dbReference>
<feature type="compositionally biased region" description="Basic residues" evidence="2">
    <location>
        <begin position="659"/>
        <end position="682"/>
    </location>
</feature>
<comment type="caution">
    <text evidence="4">The sequence shown here is derived from an EMBL/GenBank/DDBJ whole genome shotgun (WGS) entry which is preliminary data.</text>
</comment>
<dbReference type="Pfam" id="PF13516">
    <property type="entry name" value="LRR_6"/>
    <property type="match status" value="6"/>
</dbReference>
<dbReference type="InterPro" id="IPR001611">
    <property type="entry name" value="Leu-rich_rpt"/>
</dbReference>
<evidence type="ECO:0000256" key="2">
    <source>
        <dbReference type="SAM" id="MobiDB-lite"/>
    </source>
</evidence>
<dbReference type="OrthoDB" id="120976at2759"/>
<name>A0A9Q1CJS0_HOLLE</name>
<evidence type="ECO:0000313" key="5">
    <source>
        <dbReference type="Proteomes" id="UP001152320"/>
    </source>
</evidence>
<proteinExistence type="predicted"/>